<feature type="compositionally biased region" description="Low complexity" evidence="2">
    <location>
        <begin position="359"/>
        <end position="369"/>
    </location>
</feature>
<protein>
    <recommendedName>
        <fullName evidence="5">Pentacotripeptide-repeat region of PRORP domain-containing protein</fullName>
    </recommendedName>
</protein>
<feature type="compositionally biased region" description="Basic and acidic residues" evidence="2">
    <location>
        <begin position="370"/>
        <end position="382"/>
    </location>
</feature>
<evidence type="ECO:0008006" key="5">
    <source>
        <dbReference type="Google" id="ProtNLM"/>
    </source>
</evidence>
<dbReference type="Gene3D" id="1.25.40.10">
    <property type="entry name" value="Tetratricopeptide repeat domain"/>
    <property type="match status" value="2"/>
</dbReference>
<dbReference type="InterPro" id="IPR011990">
    <property type="entry name" value="TPR-like_helical_dom_sf"/>
</dbReference>
<evidence type="ECO:0000313" key="4">
    <source>
        <dbReference type="EMBL" id="CAD9623995.1"/>
    </source>
</evidence>
<feature type="compositionally biased region" description="Basic and acidic residues" evidence="2">
    <location>
        <begin position="304"/>
        <end position="319"/>
    </location>
</feature>
<dbReference type="Pfam" id="PF13812">
    <property type="entry name" value="PPR_3"/>
    <property type="match status" value="1"/>
</dbReference>
<proteinExistence type="predicted"/>
<accession>A0A7S2M3B5</accession>
<evidence type="ECO:0000256" key="2">
    <source>
        <dbReference type="SAM" id="MobiDB-lite"/>
    </source>
</evidence>
<evidence type="ECO:0000256" key="1">
    <source>
        <dbReference type="ARBA" id="ARBA00022737"/>
    </source>
</evidence>
<keyword evidence="1" id="KW-0677">Repeat</keyword>
<dbReference type="AlphaFoldDB" id="A0A7S2M3B5"/>
<dbReference type="InterPro" id="IPR002885">
    <property type="entry name" value="PPR_rpt"/>
</dbReference>
<gene>
    <name evidence="4" type="ORF">SMAR0320_LOCUS19509</name>
</gene>
<feature type="compositionally biased region" description="Basic and acidic residues" evidence="2">
    <location>
        <begin position="326"/>
        <end position="337"/>
    </location>
</feature>
<dbReference type="InterPro" id="IPR051222">
    <property type="entry name" value="PPR/CCM1_RNA-binding"/>
</dbReference>
<organism evidence="4">
    <name type="scientific">Skeletonema marinoi</name>
    <dbReference type="NCBI Taxonomy" id="267567"/>
    <lineage>
        <taxon>Eukaryota</taxon>
        <taxon>Sar</taxon>
        <taxon>Stramenopiles</taxon>
        <taxon>Ochrophyta</taxon>
        <taxon>Bacillariophyta</taxon>
        <taxon>Coscinodiscophyceae</taxon>
        <taxon>Thalassiosirophycidae</taxon>
        <taxon>Thalassiosirales</taxon>
        <taxon>Skeletonemataceae</taxon>
        <taxon>Skeletonema</taxon>
        <taxon>Skeletonema marinoi-dohrnii complex</taxon>
    </lineage>
</organism>
<sequence>MVGIQLLLSRTSFLVLLGGWLLGLHHTANAFQPPRNCPRQTISLQARKHILYTQQHAYERISNGTTALLNSNEVPSSSSDDDDDESSLQMKFQEHIQNMLNVESHQKVLMAYDELLTMSKMYKKTKQRPPRHWNTRSERIIKLRGVFEIDKEETSSDVVGTGELRWKGSVVQPDNKAFEEVANALISPIVFRRIGGWEVCRLLEQMLAQVDRQSGDGGGDVEAVKECINANLIEALSKVGDGPSARQIVYREKIARVQKQKEAEREMIKKEIRPPRRKLLKNGVFAAVAARDNSTVATTEGQIDESRMPADQHDNDTRSSELNSVRSEEIVVHRHEPEDEEEQQQQVGESAKAADDAKSISLASVATGDDTTKDYGDDKIDEVPPQEVLPRASNALTYAKKIHNCYSDSQHDKQAAPKSLQLLKQMVNSLEERPHQLEPDMWIFNTVLLIWARSGRADSGQVAEEILDMMKLFGRNRSPSEFPYPNDQSYTFVIDAYANSGQKNSGQKALEILHQLSESDWQPNARSLSTTIEAIFKAGDPIPLHLLKQMIDLNQSGDDSSIINSRTFTKAIVRGDAENALQVLDLLNDIGDGDIGPNVVHYNAAIFCLAKSDLPNRAETAKKLLRRMSEGGIEGNVVTYTAVLTAQDTYEEAERWLWRMEDKYGITPTTRTYNSCLHVLLNSDAEDTTDRAFALLSRMEKQHLKGSTDTKPDLVTYTTIANILRKHGSKEVATVRRQADWLLSRVRQMGFEPDDVFNTAVNQLRVGK</sequence>
<feature type="chain" id="PRO_5030810108" description="Pentacotripeptide-repeat region of PRORP domain-containing protein" evidence="3">
    <location>
        <begin position="31"/>
        <end position="768"/>
    </location>
</feature>
<dbReference type="PANTHER" id="PTHR47942:SF63">
    <property type="entry name" value="PENTATRICOPEPTIDE REPEAT-CONTAINING PROTEIN"/>
    <property type="match status" value="1"/>
</dbReference>
<dbReference type="PANTHER" id="PTHR47942">
    <property type="entry name" value="TETRATRICOPEPTIDE REPEAT (TPR)-LIKE SUPERFAMILY PROTEIN-RELATED"/>
    <property type="match status" value="1"/>
</dbReference>
<name>A0A7S2M3B5_9STRA</name>
<dbReference type="EMBL" id="HBGZ01027423">
    <property type="protein sequence ID" value="CAD9623995.1"/>
    <property type="molecule type" value="Transcribed_RNA"/>
</dbReference>
<feature type="signal peptide" evidence="3">
    <location>
        <begin position="1"/>
        <end position="30"/>
    </location>
</feature>
<feature type="region of interest" description="Disordered" evidence="2">
    <location>
        <begin position="69"/>
        <end position="88"/>
    </location>
</feature>
<keyword evidence="3" id="KW-0732">Signal</keyword>
<evidence type="ECO:0000256" key="3">
    <source>
        <dbReference type="SAM" id="SignalP"/>
    </source>
</evidence>
<reference evidence="4" key="1">
    <citation type="submission" date="2021-01" db="EMBL/GenBank/DDBJ databases">
        <authorList>
            <person name="Corre E."/>
            <person name="Pelletier E."/>
            <person name="Niang G."/>
            <person name="Scheremetjew M."/>
            <person name="Finn R."/>
            <person name="Kale V."/>
            <person name="Holt S."/>
            <person name="Cochrane G."/>
            <person name="Meng A."/>
            <person name="Brown T."/>
            <person name="Cohen L."/>
        </authorList>
    </citation>
    <scope>NUCLEOTIDE SEQUENCE</scope>
    <source>
        <strain evidence="4">SM1012Den-03</strain>
    </source>
</reference>
<feature type="region of interest" description="Disordered" evidence="2">
    <location>
        <begin position="294"/>
        <end position="383"/>
    </location>
</feature>